<proteinExistence type="predicted"/>
<dbReference type="SMART" id="SM00240">
    <property type="entry name" value="FHA"/>
    <property type="match status" value="1"/>
</dbReference>
<protein>
    <recommendedName>
        <fullName evidence="3">FHA domain-containing protein</fullName>
    </recommendedName>
</protein>
<accession>A0A139A389</accession>
<organism evidence="4 5">
    <name type="scientific">Gonapodya prolifera (strain JEL478)</name>
    <name type="common">Monoblepharis prolifera</name>
    <dbReference type="NCBI Taxonomy" id="1344416"/>
    <lineage>
        <taxon>Eukaryota</taxon>
        <taxon>Fungi</taxon>
        <taxon>Fungi incertae sedis</taxon>
        <taxon>Chytridiomycota</taxon>
        <taxon>Chytridiomycota incertae sedis</taxon>
        <taxon>Monoblepharidomycetes</taxon>
        <taxon>Monoblepharidales</taxon>
        <taxon>Gonapodyaceae</taxon>
        <taxon>Gonapodya</taxon>
    </lineage>
</organism>
<reference evidence="4 5" key="1">
    <citation type="journal article" date="2015" name="Genome Biol. Evol.">
        <title>Phylogenomic analyses indicate that early fungi evolved digesting cell walls of algal ancestors of land plants.</title>
        <authorList>
            <person name="Chang Y."/>
            <person name="Wang S."/>
            <person name="Sekimoto S."/>
            <person name="Aerts A.L."/>
            <person name="Choi C."/>
            <person name="Clum A."/>
            <person name="LaButti K.M."/>
            <person name="Lindquist E.A."/>
            <person name="Yee Ngan C."/>
            <person name="Ohm R.A."/>
            <person name="Salamov A.A."/>
            <person name="Grigoriev I.V."/>
            <person name="Spatafora J.W."/>
            <person name="Berbee M.L."/>
        </authorList>
    </citation>
    <scope>NUCLEOTIDE SEQUENCE [LARGE SCALE GENOMIC DNA]</scope>
    <source>
        <strain evidence="4 5">JEL478</strain>
    </source>
</reference>
<dbReference type="OrthoDB" id="687730at2759"/>
<gene>
    <name evidence="4" type="ORF">M427DRAFT_60804</name>
</gene>
<dbReference type="InterPro" id="IPR051176">
    <property type="entry name" value="Cent_Immune-Sig_Mod"/>
</dbReference>
<name>A0A139A389_GONPJ</name>
<dbReference type="PANTHER" id="PTHR15715">
    <property type="entry name" value="CENTROSOMAL PROTEIN OF 170 KDA"/>
    <property type="match status" value="1"/>
</dbReference>
<dbReference type="Pfam" id="PF00498">
    <property type="entry name" value="FHA"/>
    <property type="match status" value="1"/>
</dbReference>
<dbReference type="STRING" id="1344416.A0A139A389"/>
<dbReference type="AlphaFoldDB" id="A0A139A389"/>
<dbReference type="Gene3D" id="2.60.200.20">
    <property type="match status" value="1"/>
</dbReference>
<dbReference type="InterPro" id="IPR000253">
    <property type="entry name" value="FHA_dom"/>
</dbReference>
<feature type="domain" description="FHA" evidence="3">
    <location>
        <begin position="31"/>
        <end position="87"/>
    </location>
</feature>
<dbReference type="EMBL" id="KQ965804">
    <property type="protein sequence ID" value="KXS11230.1"/>
    <property type="molecule type" value="Genomic_DNA"/>
</dbReference>
<dbReference type="InterPro" id="IPR008984">
    <property type="entry name" value="SMAD_FHA_dom_sf"/>
</dbReference>
<evidence type="ECO:0000259" key="3">
    <source>
        <dbReference type="PROSITE" id="PS50006"/>
    </source>
</evidence>
<dbReference type="SUPFAM" id="SSF49879">
    <property type="entry name" value="SMAD/FHA domain"/>
    <property type="match status" value="1"/>
</dbReference>
<evidence type="ECO:0000313" key="5">
    <source>
        <dbReference type="Proteomes" id="UP000070544"/>
    </source>
</evidence>
<feature type="compositionally biased region" description="Polar residues" evidence="2">
    <location>
        <begin position="304"/>
        <end position="313"/>
    </location>
</feature>
<dbReference type="Proteomes" id="UP000070544">
    <property type="component" value="Unassembled WGS sequence"/>
</dbReference>
<dbReference type="PROSITE" id="PS50006">
    <property type="entry name" value="FHA_DOMAIN"/>
    <property type="match status" value="1"/>
</dbReference>
<dbReference type="PANTHER" id="PTHR15715:SF37">
    <property type="entry name" value="LD47843P"/>
    <property type="match status" value="1"/>
</dbReference>
<keyword evidence="1" id="KW-0175">Coiled coil</keyword>
<feature type="coiled-coil region" evidence="1">
    <location>
        <begin position="194"/>
        <end position="253"/>
    </location>
</feature>
<feature type="region of interest" description="Disordered" evidence="2">
    <location>
        <begin position="278"/>
        <end position="313"/>
    </location>
</feature>
<evidence type="ECO:0000256" key="1">
    <source>
        <dbReference type="SAM" id="Coils"/>
    </source>
</evidence>
<evidence type="ECO:0000256" key="2">
    <source>
        <dbReference type="SAM" id="MobiDB-lite"/>
    </source>
</evidence>
<sequence>MKGASTPVFLILEPTNDTFSTKRIELRETPVKVGRKASPKVSPATDNAIFESKVLSRAHAEIWADGGHVYIKDVGSSNGTFVNGGRLSEEGATSTPRELRTGDSLDFGIDICHEDGTTIMYKKVSAKVRVESTVEQITMTGDVVQVMALVEENISRALMTCEQLDKLNAALDAIQEFVEAAGPASIPPAVQRELDDAQLSLRAAQDRADRADRDRAEDSRQLERVRLMLEKERAEAKIREDRWESERRDLENRVVNAPGILTPPRTGDKSRRGIADLLADSDVTGPGDSTSKLEEESGGGALQTAGNLPQTKAPSPWPALVQLGVGMAIALVLTQSWQIIGGGSSGKS</sequence>
<keyword evidence="5" id="KW-1185">Reference proteome</keyword>
<evidence type="ECO:0000313" key="4">
    <source>
        <dbReference type="EMBL" id="KXS11230.1"/>
    </source>
</evidence>